<evidence type="ECO:0000259" key="2">
    <source>
        <dbReference type="Pfam" id="PF09350"/>
    </source>
</evidence>
<dbReference type="KEGG" id="sla:SERLADRAFT_462434"/>
<dbReference type="InterPro" id="IPR018961">
    <property type="entry name" value="DnaJ_homolog_subfam-C_membr-28"/>
</dbReference>
<dbReference type="PANTHER" id="PTHR39394">
    <property type="entry name" value="YALI0E31793P"/>
    <property type="match status" value="1"/>
</dbReference>
<evidence type="ECO:0000313" key="3">
    <source>
        <dbReference type="EMBL" id="EGO28026.1"/>
    </source>
</evidence>
<dbReference type="PANTHER" id="PTHR39394:SF1">
    <property type="entry name" value="DNAJ HOMOLOGUE SUBFAMILY C MEMBER 28 CONSERVED DOMAIN-CONTAINING PROTEIN"/>
    <property type="match status" value="1"/>
</dbReference>
<accession>F8NNG9</accession>
<dbReference type="AlphaFoldDB" id="F8NNG9"/>
<feature type="compositionally biased region" description="Polar residues" evidence="1">
    <location>
        <begin position="69"/>
        <end position="87"/>
    </location>
</feature>
<dbReference type="Pfam" id="PF09350">
    <property type="entry name" value="DJC28_CD"/>
    <property type="match status" value="1"/>
</dbReference>
<organism>
    <name type="scientific">Serpula lacrymans var. lacrymans (strain S7.9)</name>
    <name type="common">Dry rot fungus</name>
    <dbReference type="NCBI Taxonomy" id="578457"/>
    <lineage>
        <taxon>Eukaryota</taxon>
        <taxon>Fungi</taxon>
        <taxon>Dikarya</taxon>
        <taxon>Basidiomycota</taxon>
        <taxon>Agaricomycotina</taxon>
        <taxon>Agaricomycetes</taxon>
        <taxon>Agaricomycetidae</taxon>
        <taxon>Boletales</taxon>
        <taxon>Coniophorineae</taxon>
        <taxon>Serpulaceae</taxon>
        <taxon>Serpula</taxon>
    </lineage>
</organism>
<dbReference type="GeneID" id="18818371"/>
<feature type="compositionally biased region" description="Basic and acidic residues" evidence="1">
    <location>
        <begin position="190"/>
        <end position="215"/>
    </location>
</feature>
<sequence length="473" mass="53635">MTVRLTSSFRSSQILQNPLAPAPRAWLASRSIHKGNIAKSSDERSASAKLFADAAREEAEEAESPSPKRPSNITLLENQNENWTGEESMQDAVLRMLVDKYKPLRGGPIRTAEEKLKQVPPRIHSDAASISETERASRNWEEVANEPLLPAVEGHKPWHTTFKAPSHATASIKLGTFPLVSARTSTKSSATDERTRKTERELQKRKEQAGRLTRARESTLDYRLGIKSGHGENRPSVRANPVSMRGWQSMIEDKIEKARLAGQFDKVKGRGQPLVRQSDERNPFIAREEFLMNRIVQRNGASPPWVEVQLELESAINSFREMLRQSWTRRAVRMLTVSQPATYLPSLALADITSLRDDEWEERERSYHDTAITELNSLVRKYNGLAPYAVRRPYYERSAELAKVYEECGEDILRGISRRTNENISWQSTLPRSGVRSSAKVGSDTTIGDYGLPLKLRDVIRGWLTKLIGRPWR</sequence>
<protein>
    <recommendedName>
        <fullName evidence="2">DnaJ homologue subfamily C member 28 conserved domain-containing protein</fullName>
    </recommendedName>
</protein>
<dbReference type="OrthoDB" id="547796at2759"/>
<dbReference type="EMBL" id="GL945431">
    <property type="protein sequence ID" value="EGO28026.1"/>
    <property type="molecule type" value="Genomic_DNA"/>
</dbReference>
<gene>
    <name evidence="3" type="ORF">SERLADRAFT_462434</name>
</gene>
<dbReference type="HOGENOM" id="CLU_032666_0_0_1"/>
<feature type="domain" description="DnaJ homologue subfamily C member 28 conserved" evidence="2">
    <location>
        <begin position="250"/>
        <end position="320"/>
    </location>
</feature>
<dbReference type="Proteomes" id="UP000008064">
    <property type="component" value="Unassembled WGS sequence"/>
</dbReference>
<dbReference type="RefSeq" id="XP_007316117.1">
    <property type="nucleotide sequence ID" value="XM_007316055.1"/>
</dbReference>
<feature type="region of interest" description="Disordered" evidence="1">
    <location>
        <begin position="183"/>
        <end position="215"/>
    </location>
</feature>
<name>F8NNG9_SERL9</name>
<proteinExistence type="predicted"/>
<reference evidence="3" key="1">
    <citation type="submission" date="2011-04" db="EMBL/GenBank/DDBJ databases">
        <title>Evolution of plant cell wall degrading machinery underlies the functional diversity of forest fungi.</title>
        <authorList>
            <consortium name="US DOE Joint Genome Institute (JGI-PGF)"/>
            <person name="Eastwood D.C."/>
            <person name="Floudas D."/>
            <person name="Binder M."/>
            <person name="Majcherczyk A."/>
            <person name="Schneider P."/>
            <person name="Aerts A."/>
            <person name="Asiegbu F.O."/>
            <person name="Baker S.E."/>
            <person name="Barry K."/>
            <person name="Bendiksby M."/>
            <person name="Blumentritt M."/>
            <person name="Coutinho P.M."/>
            <person name="Cullen D."/>
            <person name="Cullen D."/>
            <person name="Gathman A."/>
            <person name="Goodell B."/>
            <person name="Henrissat B."/>
            <person name="Ihrmark K."/>
            <person name="Kauserud H."/>
            <person name="Kohler A."/>
            <person name="LaButti K."/>
            <person name="Lapidus A."/>
            <person name="Lavin J.L."/>
            <person name="Lee Y.-H."/>
            <person name="Lindquist E."/>
            <person name="Lilly W."/>
            <person name="Lucas S."/>
            <person name="Morin E."/>
            <person name="Murat C."/>
            <person name="Oguiza J.A."/>
            <person name="Park J."/>
            <person name="Pisabarro A.G."/>
            <person name="Riley R."/>
            <person name="Rosling A."/>
            <person name="Salamov A."/>
            <person name="Schmidt O."/>
            <person name="Schmutz J."/>
            <person name="Skrede I."/>
            <person name="Stenlid J."/>
            <person name="Wiebenga A."/>
            <person name="Xie X."/>
            <person name="Kues U."/>
            <person name="Hibbett D.S."/>
            <person name="Hoffmeister D."/>
            <person name="Hogberg N."/>
            <person name="Martin F."/>
            <person name="Grigoriev I.V."/>
            <person name="Watkinson S.C."/>
        </authorList>
    </citation>
    <scope>NUCLEOTIDE SEQUENCE</scope>
    <source>
        <strain evidence="3">S7.9</strain>
    </source>
</reference>
<evidence type="ECO:0000256" key="1">
    <source>
        <dbReference type="SAM" id="MobiDB-lite"/>
    </source>
</evidence>
<feature type="region of interest" description="Disordered" evidence="1">
    <location>
        <begin position="35"/>
        <end position="87"/>
    </location>
</feature>